<comment type="caution">
    <text evidence="2">The sequence shown here is derived from an EMBL/GenBank/DDBJ whole genome shotgun (WGS) entry which is preliminary data.</text>
</comment>
<name>A0ABS6BVD7_9CLOT</name>
<accession>A0ABS6BVD7</accession>
<gene>
    <name evidence="2" type="ORF">KPL37_08590</name>
</gene>
<dbReference type="RefSeq" id="WP_216147997.1">
    <property type="nucleotide sequence ID" value="NZ_JAHLDV010000014.1"/>
</dbReference>
<evidence type="ECO:0000313" key="2">
    <source>
        <dbReference type="EMBL" id="MBU3159807.1"/>
    </source>
</evidence>
<organism evidence="2 3">
    <name type="scientific">Clostridium frigoris</name>
    <dbReference type="NCBI Taxonomy" id="205327"/>
    <lineage>
        <taxon>Bacteria</taxon>
        <taxon>Bacillati</taxon>
        <taxon>Bacillota</taxon>
        <taxon>Clostridia</taxon>
        <taxon>Eubacteriales</taxon>
        <taxon>Clostridiaceae</taxon>
        <taxon>Clostridium</taxon>
    </lineage>
</organism>
<protein>
    <submittedName>
        <fullName evidence="2">Uncharacterized protein</fullName>
    </submittedName>
</protein>
<proteinExistence type="predicted"/>
<dbReference type="Proteomes" id="UP000776252">
    <property type="component" value="Unassembled WGS sequence"/>
</dbReference>
<feature type="compositionally biased region" description="Basic residues" evidence="1">
    <location>
        <begin position="36"/>
        <end position="47"/>
    </location>
</feature>
<feature type="compositionally biased region" description="Basic and acidic residues" evidence="1">
    <location>
        <begin position="18"/>
        <end position="33"/>
    </location>
</feature>
<sequence>MALPKGKNSINIAIEKAKGVKATSKDKPTESIARKGNLKKKKKGKHK</sequence>
<reference evidence="2 3" key="1">
    <citation type="submission" date="2021-06" db="EMBL/GenBank/DDBJ databases">
        <title>Clostridia strains as spoilage organisms.</title>
        <authorList>
            <person name="Wambui J."/>
            <person name="Stephan R."/>
            <person name="Stevens M.J.A."/>
        </authorList>
    </citation>
    <scope>NUCLEOTIDE SEQUENCE [LARGE SCALE GENOMIC DNA]</scope>
    <source>
        <strain evidence="2 3">DSM 14204</strain>
    </source>
</reference>
<feature type="region of interest" description="Disordered" evidence="1">
    <location>
        <begin position="18"/>
        <end position="47"/>
    </location>
</feature>
<keyword evidence="3" id="KW-1185">Reference proteome</keyword>
<evidence type="ECO:0000256" key="1">
    <source>
        <dbReference type="SAM" id="MobiDB-lite"/>
    </source>
</evidence>
<evidence type="ECO:0000313" key="3">
    <source>
        <dbReference type="Proteomes" id="UP000776252"/>
    </source>
</evidence>
<dbReference type="EMBL" id="JAHLDV010000014">
    <property type="protein sequence ID" value="MBU3159807.1"/>
    <property type="molecule type" value="Genomic_DNA"/>
</dbReference>